<evidence type="ECO:0000313" key="2">
    <source>
        <dbReference type="Proteomes" id="UP001358193"/>
    </source>
</evidence>
<reference evidence="1 2" key="1">
    <citation type="submission" date="2023-11" db="EMBL/GenBank/DDBJ databases">
        <authorList>
            <person name="Cook R."/>
            <person name="Crisci M."/>
            <person name="Pye H."/>
            <person name="Adriaenssens E."/>
            <person name="Santini J."/>
        </authorList>
    </citation>
    <scope>NUCLEOTIDE SEQUENCE [LARGE SCALE GENOMIC DNA]</scope>
    <source>
        <strain evidence="1">Lak_Megaphage_Sonny</strain>
    </source>
</reference>
<evidence type="ECO:0000313" key="1">
    <source>
        <dbReference type="EMBL" id="WQJ53435.1"/>
    </source>
</evidence>
<dbReference type="Proteomes" id="UP001358193">
    <property type="component" value="Segment"/>
</dbReference>
<accession>A0ABZ0Z2K9</accession>
<keyword evidence="2" id="KW-1185">Reference proteome</keyword>
<dbReference type="EMBL" id="OR769223">
    <property type="protein sequence ID" value="WQJ53435.1"/>
    <property type="molecule type" value="Genomic_DNA"/>
</dbReference>
<protein>
    <submittedName>
        <fullName evidence="1">Uncharacterized protein</fullName>
    </submittedName>
</protein>
<name>A0ABZ0Z2K9_9CAUD</name>
<proteinExistence type="predicted"/>
<organism evidence="1 2">
    <name type="scientific">phage Lak_Megaphage_Sonny</name>
    <dbReference type="NCBI Taxonomy" id="3109229"/>
    <lineage>
        <taxon>Viruses</taxon>
        <taxon>Duplodnaviria</taxon>
        <taxon>Heunggongvirae</taxon>
        <taxon>Uroviricota</taxon>
        <taxon>Caudoviricetes</taxon>
        <taxon>Caudoviricetes code 15 clade</taxon>
    </lineage>
</organism>
<sequence>MSIKREETLKYVIEETMGDGAINIKVKFVYNTYLFGKLWKSEEIFDPIIFNNKEEAEQYAKIVVAPSVPTTLYNCSYRQGLHSRYDLNNVAIYHVYTLYDDILKDIQYNYDKVVVDNQTDYYFIYATGYLNTNTMYNSGTINDFDIFVPDSHHSEWTYFSGFAIKDILYNRPVIQNYYSHNWEDIRSSKSLKEKVDELSKYINDRIEKRLDEERKKRLSKTLVSTCETLVSNVNANDCTSDISYEISDYDLSRNKIIEDELKRVSDYQNFLKKLIR</sequence>